<comment type="catalytic activity">
    <reaction evidence="3">
        <text>a diacylglycerol + H2O = a monoacylglycerol + a fatty acid + H(+)</text>
        <dbReference type="Rhea" id="RHEA:32731"/>
        <dbReference type="ChEBI" id="CHEBI:15377"/>
        <dbReference type="ChEBI" id="CHEBI:15378"/>
        <dbReference type="ChEBI" id="CHEBI:17408"/>
        <dbReference type="ChEBI" id="CHEBI:18035"/>
        <dbReference type="ChEBI" id="CHEBI:28868"/>
    </reaction>
</comment>
<evidence type="ECO:0000256" key="2">
    <source>
        <dbReference type="ARBA" id="ARBA00043996"/>
    </source>
</evidence>
<gene>
    <name evidence="7" type="ORF">FIBSPDRAFT_828851</name>
</gene>
<dbReference type="SUPFAM" id="SSF53474">
    <property type="entry name" value="alpha/beta-Hydrolases"/>
    <property type="match status" value="1"/>
</dbReference>
<evidence type="ECO:0000256" key="3">
    <source>
        <dbReference type="ARBA" id="ARBA00047591"/>
    </source>
</evidence>
<dbReference type="Pfam" id="PF01764">
    <property type="entry name" value="Lipase_3"/>
    <property type="match status" value="1"/>
</dbReference>
<dbReference type="InterPro" id="IPR051218">
    <property type="entry name" value="Sec_MonoDiacylglyc_Lipase"/>
</dbReference>
<dbReference type="EMBL" id="KV417569">
    <property type="protein sequence ID" value="KZP18794.1"/>
    <property type="molecule type" value="Genomic_DNA"/>
</dbReference>
<sequence length="332" mass="34636">MSALKFFIGCCLVLPGLVSVSAFPVAAPSPLLRLRVRDRYLTSRSGNSTSSTSPVSNATIESTLVRPAEFSRTAYCGAAVASWDCGPPCDALPGVEVLTVGGDGGLIPFYFIAHDPATQSIVVAHQGTNESDILSIANDAEFLLSDLNTTLFPKAPSGVQVHDGFQKTFGRTSDSVLSGVQSALATTGVNKVLVTGHSLGAAISTMDALMLRLNLPTSVEMTAAVFGLPRGGNQAYADFIDSTLGANFTYVTNQHDPVPTVPPQFLSYKHSAGEIHIQAVNAVTGNATSVVSCPGQENINCIDGNNPLADNTANHIGPYFNNISMSRGSCPS</sequence>
<dbReference type="GO" id="GO:0006629">
    <property type="term" value="P:lipid metabolic process"/>
    <property type="evidence" value="ECO:0007669"/>
    <property type="project" value="InterPro"/>
</dbReference>
<dbReference type="OrthoDB" id="426718at2759"/>
<protein>
    <submittedName>
        <fullName evidence="7">Alpha/beta-hydrolase</fullName>
    </submittedName>
</protein>
<dbReference type="InterPro" id="IPR029058">
    <property type="entry name" value="AB_hydrolase_fold"/>
</dbReference>
<comment type="similarity">
    <text evidence="2">Belongs to the AB hydrolase superfamily. Lipase family. Class 3 subfamily.</text>
</comment>
<evidence type="ECO:0000259" key="6">
    <source>
        <dbReference type="Pfam" id="PF01764"/>
    </source>
</evidence>
<dbReference type="AlphaFoldDB" id="A0A166HF33"/>
<evidence type="ECO:0000256" key="4">
    <source>
        <dbReference type="ARBA" id="ARBA00048461"/>
    </source>
</evidence>
<name>A0A166HF33_9AGAM</name>
<dbReference type="PANTHER" id="PTHR45856">
    <property type="entry name" value="ALPHA/BETA-HYDROLASES SUPERFAMILY PROTEIN"/>
    <property type="match status" value="1"/>
</dbReference>
<dbReference type="Gene3D" id="3.40.50.1820">
    <property type="entry name" value="alpha/beta hydrolase"/>
    <property type="match status" value="1"/>
</dbReference>
<feature type="chain" id="PRO_5007874532" evidence="5">
    <location>
        <begin position="23"/>
        <end position="332"/>
    </location>
</feature>
<keyword evidence="1" id="KW-1015">Disulfide bond</keyword>
<keyword evidence="5" id="KW-0732">Signal</keyword>
<dbReference type="Proteomes" id="UP000076532">
    <property type="component" value="Unassembled WGS sequence"/>
</dbReference>
<evidence type="ECO:0000313" key="7">
    <source>
        <dbReference type="EMBL" id="KZP18794.1"/>
    </source>
</evidence>
<dbReference type="InterPro" id="IPR002921">
    <property type="entry name" value="Fungal_lipase-type"/>
</dbReference>
<dbReference type="CDD" id="cd00519">
    <property type="entry name" value="Lipase_3"/>
    <property type="match status" value="1"/>
</dbReference>
<keyword evidence="8" id="KW-1185">Reference proteome</keyword>
<reference evidence="7 8" key="1">
    <citation type="journal article" date="2016" name="Mol. Biol. Evol.">
        <title>Comparative Genomics of Early-Diverging Mushroom-Forming Fungi Provides Insights into the Origins of Lignocellulose Decay Capabilities.</title>
        <authorList>
            <person name="Nagy L.G."/>
            <person name="Riley R."/>
            <person name="Tritt A."/>
            <person name="Adam C."/>
            <person name="Daum C."/>
            <person name="Floudas D."/>
            <person name="Sun H."/>
            <person name="Yadav J.S."/>
            <person name="Pangilinan J."/>
            <person name="Larsson K.H."/>
            <person name="Matsuura K."/>
            <person name="Barry K."/>
            <person name="Labutti K."/>
            <person name="Kuo R."/>
            <person name="Ohm R.A."/>
            <person name="Bhattacharya S.S."/>
            <person name="Shirouzu T."/>
            <person name="Yoshinaga Y."/>
            <person name="Martin F.M."/>
            <person name="Grigoriev I.V."/>
            <person name="Hibbett D.S."/>
        </authorList>
    </citation>
    <scope>NUCLEOTIDE SEQUENCE [LARGE SCALE GENOMIC DNA]</scope>
    <source>
        <strain evidence="7 8">CBS 109695</strain>
    </source>
</reference>
<proteinExistence type="inferred from homology"/>
<feature type="signal peptide" evidence="5">
    <location>
        <begin position="1"/>
        <end position="22"/>
    </location>
</feature>
<organism evidence="7 8">
    <name type="scientific">Athelia psychrophila</name>
    <dbReference type="NCBI Taxonomy" id="1759441"/>
    <lineage>
        <taxon>Eukaryota</taxon>
        <taxon>Fungi</taxon>
        <taxon>Dikarya</taxon>
        <taxon>Basidiomycota</taxon>
        <taxon>Agaricomycotina</taxon>
        <taxon>Agaricomycetes</taxon>
        <taxon>Agaricomycetidae</taxon>
        <taxon>Atheliales</taxon>
        <taxon>Atheliaceae</taxon>
        <taxon>Athelia</taxon>
    </lineage>
</organism>
<evidence type="ECO:0000313" key="8">
    <source>
        <dbReference type="Proteomes" id="UP000076532"/>
    </source>
</evidence>
<accession>A0A166HF33</accession>
<comment type="catalytic activity">
    <reaction evidence="4">
        <text>a monoacylglycerol + H2O = glycerol + a fatty acid + H(+)</text>
        <dbReference type="Rhea" id="RHEA:15245"/>
        <dbReference type="ChEBI" id="CHEBI:15377"/>
        <dbReference type="ChEBI" id="CHEBI:15378"/>
        <dbReference type="ChEBI" id="CHEBI:17408"/>
        <dbReference type="ChEBI" id="CHEBI:17754"/>
        <dbReference type="ChEBI" id="CHEBI:28868"/>
    </reaction>
</comment>
<dbReference type="STRING" id="436010.A0A166HF33"/>
<evidence type="ECO:0000256" key="5">
    <source>
        <dbReference type="SAM" id="SignalP"/>
    </source>
</evidence>
<evidence type="ECO:0000256" key="1">
    <source>
        <dbReference type="ARBA" id="ARBA00023157"/>
    </source>
</evidence>
<feature type="domain" description="Fungal lipase-type" evidence="6">
    <location>
        <begin position="122"/>
        <end position="264"/>
    </location>
</feature>
<dbReference type="PANTHER" id="PTHR45856:SF25">
    <property type="entry name" value="FUNGAL LIPASE-LIKE DOMAIN-CONTAINING PROTEIN"/>
    <property type="match status" value="1"/>
</dbReference>